<dbReference type="RefSeq" id="WP_191713194.1">
    <property type="nucleotide sequence ID" value="NZ_JACSPX010000003.1"/>
</dbReference>
<evidence type="ECO:0000313" key="2">
    <source>
        <dbReference type="Proteomes" id="UP000611521"/>
    </source>
</evidence>
<dbReference type="EMBL" id="JACSPX010000003">
    <property type="protein sequence ID" value="MBD8012808.1"/>
    <property type="molecule type" value="Genomic_DNA"/>
</dbReference>
<keyword evidence="2" id="KW-1185">Reference proteome</keyword>
<dbReference type="Proteomes" id="UP000611521">
    <property type="component" value="Unassembled WGS sequence"/>
</dbReference>
<comment type="caution">
    <text evidence="1">The sequence shown here is derived from an EMBL/GenBank/DDBJ whole genome shotgun (WGS) entry which is preliminary data.</text>
</comment>
<reference evidence="1 2" key="1">
    <citation type="submission" date="2020-08" db="EMBL/GenBank/DDBJ databases">
        <title>A Genomic Blueprint of the Chicken Gut Microbiome.</title>
        <authorList>
            <person name="Gilroy R."/>
            <person name="Ravi A."/>
            <person name="Getino M."/>
            <person name="Pursley I."/>
            <person name="Horton D.L."/>
            <person name="Alikhan N.-F."/>
            <person name="Baker D."/>
            <person name="Gharbi K."/>
            <person name="Hall N."/>
            <person name="Watson M."/>
            <person name="Adriaenssens E.M."/>
            <person name="Foster-Nyarko E."/>
            <person name="Jarju S."/>
            <person name="Secka A."/>
            <person name="Antonio M."/>
            <person name="Oren A."/>
            <person name="Chaudhuri R."/>
            <person name="La Ragione R.M."/>
            <person name="Hildebrand F."/>
            <person name="Pallen M.J."/>
        </authorList>
    </citation>
    <scope>NUCLEOTIDE SEQUENCE [LARGE SCALE GENOMIC DNA]</scope>
    <source>
        <strain evidence="1 2">Re1</strain>
    </source>
</reference>
<evidence type="ECO:0008006" key="3">
    <source>
        <dbReference type="Google" id="ProtNLM"/>
    </source>
</evidence>
<sequence>MTVDTAPFVQAFLTFRRSVAQAVDYQNPNYTNSAIHRERFERLMQARAALSDRIPAAKDADSDAQIAEVLDGLAPKNADDVALQEAEWRKVQTLLAAGRSLEALIFAANPLRLAAIAQWIEVSPEALRSADPSGVIAEVRELVFQQLVERGVPAATRARDLTADANLVSAWRDLLIEALEGGSSLAAMSRVARLDPQGYAALGMDESVTRDVEIDYKVEKLDGLRLRRDAVAVKGA</sequence>
<protein>
    <recommendedName>
        <fullName evidence="3">DUF222 domain-containing protein</fullName>
    </recommendedName>
</protein>
<name>A0ABR8W795_9MICO</name>
<gene>
    <name evidence="1" type="ORF">H9633_10920</name>
</gene>
<evidence type="ECO:0000313" key="1">
    <source>
        <dbReference type="EMBL" id="MBD8012808.1"/>
    </source>
</evidence>
<proteinExistence type="predicted"/>
<organism evidence="1 2">
    <name type="scientific">Microbacterium commune</name>
    <dbReference type="NCBI Taxonomy" id="2762219"/>
    <lineage>
        <taxon>Bacteria</taxon>
        <taxon>Bacillati</taxon>
        <taxon>Actinomycetota</taxon>
        <taxon>Actinomycetes</taxon>
        <taxon>Micrococcales</taxon>
        <taxon>Microbacteriaceae</taxon>
        <taxon>Microbacterium</taxon>
    </lineage>
</organism>
<accession>A0ABR8W795</accession>